<dbReference type="AlphaFoldDB" id="A0A221W6E7"/>
<dbReference type="Proteomes" id="UP000204221">
    <property type="component" value="Chromosome"/>
</dbReference>
<feature type="region of interest" description="Disordered" evidence="5">
    <location>
        <begin position="152"/>
        <end position="175"/>
    </location>
</feature>
<dbReference type="RefSeq" id="WP_093942603.1">
    <property type="nucleotide sequence ID" value="NZ_CP022521.1"/>
</dbReference>
<comment type="subcellular location">
    <subcellularLocation>
        <location evidence="1">Cytoplasm</location>
    </subcellularLocation>
</comment>
<evidence type="ECO:0000313" key="7">
    <source>
        <dbReference type="Proteomes" id="UP000204221"/>
    </source>
</evidence>
<proteinExistence type="inferred from homology"/>
<sequence>MSETEFVLSARQFEFVWTDLGLGRIPYPLDVPSSGKTMAERVELKAEAYRELAERGLVTDGTVSPELTSLLRLLSQPRLSVDAVGHIGRPLRALAATDQELGVLATLAGDELRIGEIRPTSLARSIVGVLPAKEAGPGWAMSAPLHALTAAVESDEDDDPWGSDDDDEERALRKAGMSAEDAAALAELAANRKGGGQFGVTVGGATQRQARRSATLVTWFDTHQGRYLMVREDEWLSLAPADGERIEGRVMEVLSRAAGTPTGR</sequence>
<evidence type="ECO:0000256" key="1">
    <source>
        <dbReference type="ARBA" id="ARBA00004496"/>
    </source>
</evidence>
<accession>A0A221W6E7</accession>
<gene>
    <name evidence="6" type="ORF">AHOG_19230</name>
</gene>
<dbReference type="OrthoDB" id="3676008at2"/>
<dbReference type="KEGG" id="ahg:AHOG_19230"/>
<reference evidence="6 7" key="1">
    <citation type="submission" date="2017-07" db="EMBL/GenBank/DDBJ databases">
        <title>Complete genome sequence of Actinoalloteichus hoggarensis DSM 45943, type strain of Actinoalloteichus hoggarensis.</title>
        <authorList>
            <person name="Ruckert C."/>
            <person name="Nouioui I."/>
            <person name="Willmese J."/>
            <person name="van Wezel G."/>
            <person name="Klenk H.-P."/>
            <person name="Kalinowski J."/>
            <person name="Zotchev S.B."/>
        </authorList>
    </citation>
    <scope>NUCLEOTIDE SEQUENCE [LARGE SCALE GENOMIC DNA]</scope>
    <source>
        <strain evidence="6 7">DSM 45943</strain>
    </source>
</reference>
<dbReference type="InterPro" id="IPR025734">
    <property type="entry name" value="EspG"/>
</dbReference>
<dbReference type="EMBL" id="CP022521">
    <property type="protein sequence ID" value="ASO21468.1"/>
    <property type="molecule type" value="Genomic_DNA"/>
</dbReference>
<evidence type="ECO:0000256" key="4">
    <source>
        <dbReference type="ARBA" id="ARBA00023186"/>
    </source>
</evidence>
<keyword evidence="3" id="KW-0963">Cytoplasm</keyword>
<evidence type="ECO:0000256" key="2">
    <source>
        <dbReference type="ARBA" id="ARBA00006411"/>
    </source>
</evidence>
<dbReference type="Pfam" id="PF14011">
    <property type="entry name" value="ESX-1_EspG"/>
    <property type="match status" value="1"/>
</dbReference>
<evidence type="ECO:0000313" key="6">
    <source>
        <dbReference type="EMBL" id="ASO21468.1"/>
    </source>
</evidence>
<name>A0A221W6E7_9PSEU</name>
<keyword evidence="7" id="KW-1185">Reference proteome</keyword>
<organism evidence="6 7">
    <name type="scientific">Actinoalloteichus hoggarensis</name>
    <dbReference type="NCBI Taxonomy" id="1470176"/>
    <lineage>
        <taxon>Bacteria</taxon>
        <taxon>Bacillati</taxon>
        <taxon>Actinomycetota</taxon>
        <taxon>Actinomycetes</taxon>
        <taxon>Pseudonocardiales</taxon>
        <taxon>Pseudonocardiaceae</taxon>
        <taxon>Actinoalloteichus</taxon>
    </lineage>
</organism>
<protein>
    <submittedName>
        <fullName evidence="6">Uncharacterized protein</fullName>
    </submittedName>
</protein>
<evidence type="ECO:0000256" key="3">
    <source>
        <dbReference type="ARBA" id="ARBA00022490"/>
    </source>
</evidence>
<keyword evidence="4" id="KW-0143">Chaperone</keyword>
<feature type="compositionally biased region" description="Acidic residues" evidence="5">
    <location>
        <begin position="153"/>
        <end position="169"/>
    </location>
</feature>
<comment type="similarity">
    <text evidence="2">Belongs to the EspG family.</text>
</comment>
<evidence type="ECO:0000256" key="5">
    <source>
        <dbReference type="SAM" id="MobiDB-lite"/>
    </source>
</evidence>